<evidence type="ECO:0000256" key="3">
    <source>
        <dbReference type="SAM" id="MobiDB-lite"/>
    </source>
</evidence>
<dbReference type="InterPro" id="IPR055227">
    <property type="entry name" value="HRQ1_WHD"/>
</dbReference>
<dbReference type="SUPFAM" id="SSF52540">
    <property type="entry name" value="P-loop containing nucleoside triphosphate hydrolases"/>
    <property type="match status" value="1"/>
</dbReference>
<dbReference type="PROSITE" id="PS51194">
    <property type="entry name" value="HELICASE_CTER"/>
    <property type="match status" value="1"/>
</dbReference>
<dbReference type="InterPro" id="IPR018973">
    <property type="entry name" value="MZB"/>
</dbReference>
<keyword evidence="6" id="KW-0347">Helicase</keyword>
<dbReference type="GO" id="GO:0036297">
    <property type="term" value="P:interstrand cross-link repair"/>
    <property type="evidence" value="ECO:0007669"/>
    <property type="project" value="TreeGrafter"/>
</dbReference>
<dbReference type="Gene3D" id="3.40.50.300">
    <property type="entry name" value="P-loop containing nucleotide triphosphate hydrolases"/>
    <property type="match status" value="2"/>
</dbReference>
<dbReference type="InterPro" id="IPR014001">
    <property type="entry name" value="Helicase_ATP-bd"/>
</dbReference>
<dbReference type="Pfam" id="PF00270">
    <property type="entry name" value="DEAD"/>
    <property type="match status" value="1"/>
</dbReference>
<evidence type="ECO:0000259" key="4">
    <source>
        <dbReference type="PROSITE" id="PS51192"/>
    </source>
</evidence>
<dbReference type="Pfam" id="PF00271">
    <property type="entry name" value="Helicase_C"/>
    <property type="match status" value="1"/>
</dbReference>
<feature type="domain" description="Helicase ATP-binding" evidence="4">
    <location>
        <begin position="297"/>
        <end position="480"/>
    </location>
</feature>
<evidence type="ECO:0000256" key="1">
    <source>
        <dbReference type="ARBA" id="ARBA00022741"/>
    </source>
</evidence>
<proteinExistence type="predicted"/>
<dbReference type="InterPro" id="IPR036390">
    <property type="entry name" value="WH_DNA-bd_sf"/>
</dbReference>
<dbReference type="CDD" id="cd17923">
    <property type="entry name" value="DEXHc_Hrq1-like"/>
    <property type="match status" value="1"/>
</dbReference>
<keyword evidence="6" id="KW-0378">Hydrolase</keyword>
<organism evidence="6 7">
    <name type="scientific">Suillus plorans</name>
    <dbReference type="NCBI Taxonomy" id="116603"/>
    <lineage>
        <taxon>Eukaryota</taxon>
        <taxon>Fungi</taxon>
        <taxon>Dikarya</taxon>
        <taxon>Basidiomycota</taxon>
        <taxon>Agaricomycotina</taxon>
        <taxon>Agaricomycetes</taxon>
        <taxon>Agaricomycetidae</taxon>
        <taxon>Boletales</taxon>
        <taxon>Suillineae</taxon>
        <taxon>Suillaceae</taxon>
        <taxon>Suillus</taxon>
    </lineage>
</organism>
<dbReference type="Proteomes" id="UP000719766">
    <property type="component" value="Unassembled WGS sequence"/>
</dbReference>
<name>A0A9P7DK26_9AGAM</name>
<dbReference type="GO" id="GO:0005634">
    <property type="term" value="C:nucleus"/>
    <property type="evidence" value="ECO:0007669"/>
    <property type="project" value="TreeGrafter"/>
</dbReference>
<dbReference type="PANTHER" id="PTHR47957:SF3">
    <property type="entry name" value="ATP-DEPENDENT HELICASE HRQ1"/>
    <property type="match status" value="1"/>
</dbReference>
<reference evidence="6" key="1">
    <citation type="journal article" date="2020" name="New Phytol.">
        <title>Comparative genomics reveals dynamic genome evolution in host specialist ectomycorrhizal fungi.</title>
        <authorList>
            <person name="Lofgren L.A."/>
            <person name="Nguyen N.H."/>
            <person name="Vilgalys R."/>
            <person name="Ruytinx J."/>
            <person name="Liao H.L."/>
            <person name="Branco S."/>
            <person name="Kuo A."/>
            <person name="LaButti K."/>
            <person name="Lipzen A."/>
            <person name="Andreopoulos W."/>
            <person name="Pangilinan J."/>
            <person name="Riley R."/>
            <person name="Hundley H."/>
            <person name="Na H."/>
            <person name="Barry K."/>
            <person name="Grigoriev I.V."/>
            <person name="Stajich J.E."/>
            <person name="Kennedy P.G."/>
        </authorList>
    </citation>
    <scope>NUCLEOTIDE SEQUENCE</scope>
    <source>
        <strain evidence="6">S12</strain>
    </source>
</reference>
<comment type="caution">
    <text evidence="6">The sequence shown here is derived from an EMBL/GenBank/DDBJ whole genome shotgun (WGS) entry which is preliminary data.</text>
</comment>
<dbReference type="PANTHER" id="PTHR47957">
    <property type="entry name" value="ATP-DEPENDENT HELICASE HRQ1"/>
    <property type="match status" value="1"/>
</dbReference>
<dbReference type="GO" id="GO:0043138">
    <property type="term" value="F:3'-5' DNA helicase activity"/>
    <property type="evidence" value="ECO:0007669"/>
    <property type="project" value="TreeGrafter"/>
</dbReference>
<dbReference type="Pfam" id="PF09369">
    <property type="entry name" value="MZB"/>
    <property type="match status" value="1"/>
</dbReference>
<dbReference type="SMART" id="SM00487">
    <property type="entry name" value="DEXDc"/>
    <property type="match status" value="1"/>
</dbReference>
<dbReference type="GO" id="GO:0005524">
    <property type="term" value="F:ATP binding"/>
    <property type="evidence" value="ECO:0007669"/>
    <property type="project" value="UniProtKB-KW"/>
</dbReference>
<dbReference type="InterPro" id="IPR011545">
    <property type="entry name" value="DEAD/DEAH_box_helicase_dom"/>
</dbReference>
<feature type="domain" description="Helicase C-terminal" evidence="5">
    <location>
        <begin position="519"/>
        <end position="676"/>
    </location>
</feature>
<dbReference type="SMART" id="SM01075">
    <property type="entry name" value="CDT1"/>
    <property type="match status" value="1"/>
</dbReference>
<gene>
    <name evidence="6" type="ORF">HD556DRAFT_284802</name>
</gene>
<feature type="region of interest" description="Disordered" evidence="3">
    <location>
        <begin position="1"/>
        <end position="30"/>
    </location>
</feature>
<dbReference type="AlphaFoldDB" id="A0A9P7DK26"/>
<dbReference type="InterPro" id="IPR014939">
    <property type="entry name" value="CDT1_Gemini-bd-like"/>
</dbReference>
<dbReference type="Pfam" id="PF22982">
    <property type="entry name" value="WHD_HRQ1"/>
    <property type="match status" value="1"/>
</dbReference>
<keyword evidence="7" id="KW-1185">Reference proteome</keyword>
<dbReference type="GO" id="GO:0003676">
    <property type="term" value="F:nucleic acid binding"/>
    <property type="evidence" value="ECO:0007669"/>
    <property type="project" value="InterPro"/>
</dbReference>
<evidence type="ECO:0000313" key="6">
    <source>
        <dbReference type="EMBL" id="KAG1796777.1"/>
    </source>
</evidence>
<evidence type="ECO:0000256" key="2">
    <source>
        <dbReference type="ARBA" id="ARBA00022840"/>
    </source>
</evidence>
<protein>
    <submittedName>
        <fullName evidence="6">DEAD H helicase</fullName>
    </submittedName>
</protein>
<dbReference type="RefSeq" id="XP_041162134.1">
    <property type="nucleotide sequence ID" value="XM_041310142.1"/>
</dbReference>
<sequence>MKRSASSTKGASKRQKVSSATSTRNQDKEKETLEWPEYFQDLFKIFKALNTVLAFVSSHRHIATTFPMIRSSAEGLLKRPLELSKVAELKALLPDVVEFAYIPRSDLRIHGETVSQQNKRSNSPNFMLHPQSLAIDTPLGYRLPGHEEEEHVLVLEFAENFRTPKSGNLVDKRNQRFKDAVVELMKATPEGEVSTDLLQAAARDHIPVNPSAKKALLANESQNLIIPEPEDRPSIDNILLEIQKQQWYKNQIVDRRTFKEKVAIEGLLAEPLSHTIQQALRESRNITSLYYHQAAAINAIVQRKHVIVSTSTASGKSVIYQVPLLKFLEENSNATAILIYPTKALAQDQRTALEQLLCACPGLQHIKVATYDGDTPQDHRRTIRETASVIFTNFDMLHASILPHEELWRTFIKNIKLVAVDELHYYSNLFGSHVAQIIRRFRRICAAVGNQRVVFVSCSATISKPSQHMKRLFGVEDVEEIVEDGAPSGKKDYLVWDPFNVKDMDSGVAKLGQSGPTWEAINLMIFLMIRGVRVILFCKIRRACELAMKALRQRLSAEGRLDVLAKVMPYRGGYSQEDRRRIEYEAFSGHLLGIVATNALELGVDIGVLDAVIMLGFPFGIANFRQQAGRAGRRSRDSLAVLVAEDLPIDRNYVKFPDKLYNQPMDDLTVDIESKVVIEAHLQCAAHEMPLSKDDAFYFGASLGELCDSKLRKDKDGWYHPHPKFLPYPAKHISIRGADDDKYTVIDVTKVGLPRIIEEIELSRAIFELYEGGVFMHQGLTFVVKEVSHDTKVARLVRADVNWITKPRDYTQVLPRYIIHHLDWTNRNVDAMQTHRIKEIARSPHKAYFGSEWIISGTITMFIARTGVDVTTVVFGFRKIRCVWTLADILSISKSLFRGNKVLDVVDVDTPPYERQVTGLWFDVPKDLLGLLKEKHFNLAEAIHSASHAWMNRFALSPDLRTECKAAEKEYNKEESQRKRPARLILYDASRKGSVSAQAFDHSGEVLQQAHDMVETCSCKDGCDKCIHSATCSEGNVVASKMGALLILKALLNLDIDADSVATQFGSQGSETIVEATYIRPLDGVQVEPA</sequence>
<evidence type="ECO:0000313" key="7">
    <source>
        <dbReference type="Proteomes" id="UP000719766"/>
    </source>
</evidence>
<dbReference type="CDD" id="cd18797">
    <property type="entry name" value="SF2_C_Hrq"/>
    <property type="match status" value="1"/>
</dbReference>
<feature type="compositionally biased region" description="Polar residues" evidence="3">
    <location>
        <begin position="1"/>
        <end position="10"/>
    </location>
</feature>
<dbReference type="InterPro" id="IPR027417">
    <property type="entry name" value="P-loop_NTPase"/>
</dbReference>
<dbReference type="SMART" id="SM00490">
    <property type="entry name" value="HELICc"/>
    <property type="match status" value="1"/>
</dbReference>
<dbReference type="InterPro" id="IPR001650">
    <property type="entry name" value="Helicase_C-like"/>
</dbReference>
<dbReference type="OrthoDB" id="18781at2759"/>
<keyword evidence="2" id="KW-0067">ATP-binding</keyword>
<keyword evidence="1" id="KW-0547">Nucleotide-binding</keyword>
<dbReference type="SUPFAM" id="SSF46785">
    <property type="entry name" value="Winged helix' DNA-binding domain"/>
    <property type="match status" value="1"/>
</dbReference>
<dbReference type="EMBL" id="JABBWE010000018">
    <property type="protein sequence ID" value="KAG1796777.1"/>
    <property type="molecule type" value="Genomic_DNA"/>
</dbReference>
<dbReference type="GO" id="GO:0006289">
    <property type="term" value="P:nucleotide-excision repair"/>
    <property type="evidence" value="ECO:0007669"/>
    <property type="project" value="TreeGrafter"/>
</dbReference>
<dbReference type="GeneID" id="64603906"/>
<accession>A0A9P7DK26</accession>
<dbReference type="PROSITE" id="PS51192">
    <property type="entry name" value="HELICASE_ATP_BIND_1"/>
    <property type="match status" value="1"/>
</dbReference>
<evidence type="ECO:0000259" key="5">
    <source>
        <dbReference type="PROSITE" id="PS51194"/>
    </source>
</evidence>